<proteinExistence type="inferred from homology"/>
<dbReference type="GO" id="GO:0042602">
    <property type="term" value="F:riboflavin reductase (NADPH) activity"/>
    <property type="evidence" value="ECO:0007669"/>
    <property type="project" value="TreeGrafter"/>
</dbReference>
<evidence type="ECO:0000313" key="4">
    <source>
        <dbReference type="EMBL" id="KGA13737.1"/>
    </source>
</evidence>
<dbReference type="SUPFAM" id="SSF50475">
    <property type="entry name" value="FMN-binding split barrel"/>
    <property type="match status" value="1"/>
</dbReference>
<protein>
    <recommendedName>
        <fullName evidence="3">Flavin reductase like domain-containing protein</fullName>
    </recommendedName>
</protein>
<comment type="caution">
    <text evidence="4">The sequence shown here is derived from an EMBL/GenBank/DDBJ whole genome shotgun (WGS) entry which is preliminary data.</text>
</comment>
<sequence>MAIDEEITKDVFRSAMSSWATGVSVITGTATDGSAKPIGIVCNSLASISLEEKLILWSVDKSSSSYNHWVSAKTFNVHFLAEDQKDLVARFAKKGVDKFEGLEFETTKLGNPILTGVSVRMECATTQTFDTYDHMLIIGKVQTLENGGKAPLLFLHSSLRSISELNN</sequence>
<dbReference type="AlphaFoldDB" id="A0A094PRL7"/>
<dbReference type="InterPro" id="IPR002563">
    <property type="entry name" value="Flavin_Rdtase-like_dom"/>
</dbReference>
<dbReference type="InterPro" id="IPR012349">
    <property type="entry name" value="Split_barrel_FMN-bd"/>
</dbReference>
<dbReference type="SMART" id="SM00903">
    <property type="entry name" value="Flavin_Reduct"/>
    <property type="match status" value="1"/>
</dbReference>
<organism evidence="4">
    <name type="scientific">freshwater metagenome</name>
    <dbReference type="NCBI Taxonomy" id="449393"/>
    <lineage>
        <taxon>unclassified sequences</taxon>
        <taxon>metagenomes</taxon>
        <taxon>ecological metagenomes</taxon>
    </lineage>
</organism>
<dbReference type="PANTHER" id="PTHR30466">
    <property type="entry name" value="FLAVIN REDUCTASE"/>
    <property type="match status" value="1"/>
</dbReference>
<dbReference type="PANTHER" id="PTHR30466:SF11">
    <property type="entry name" value="FLAVIN-DEPENDENT MONOOXYGENASE, REDUCTASE SUBUNIT HSAB"/>
    <property type="match status" value="1"/>
</dbReference>
<gene>
    <name evidence="4" type="ORF">GM50_21650</name>
</gene>
<comment type="similarity">
    <text evidence="1">Belongs to the non-flavoprotein flavin reductase family.</text>
</comment>
<dbReference type="Pfam" id="PF01613">
    <property type="entry name" value="Flavin_Reduct"/>
    <property type="match status" value="1"/>
</dbReference>
<dbReference type="InterPro" id="IPR050268">
    <property type="entry name" value="NADH-dep_flavin_reductase"/>
</dbReference>
<keyword evidence="2" id="KW-0560">Oxidoreductase</keyword>
<dbReference type="EMBL" id="JNSK01000156">
    <property type="protein sequence ID" value="KGA13737.1"/>
    <property type="molecule type" value="Genomic_DNA"/>
</dbReference>
<reference evidence="4" key="1">
    <citation type="submission" date="2014-05" db="EMBL/GenBank/DDBJ databases">
        <title>Key roles for freshwater Actinobacteria revealed by deep metagenomic sequencing.</title>
        <authorList>
            <person name="Ghai R."/>
            <person name="Mizuno C.M."/>
            <person name="Picazo A."/>
            <person name="Camacho A."/>
            <person name="Rodriguez-Valera F."/>
        </authorList>
    </citation>
    <scope>NUCLEOTIDE SEQUENCE</scope>
</reference>
<evidence type="ECO:0000256" key="1">
    <source>
        <dbReference type="ARBA" id="ARBA00008898"/>
    </source>
</evidence>
<accession>A0A094PRL7</accession>
<feature type="domain" description="Flavin reductase like" evidence="3">
    <location>
        <begin position="16"/>
        <end position="161"/>
    </location>
</feature>
<name>A0A094PRL7_9ZZZZ</name>
<dbReference type="Gene3D" id="2.30.110.10">
    <property type="entry name" value="Electron Transport, Fmn-binding Protein, Chain A"/>
    <property type="match status" value="1"/>
</dbReference>
<evidence type="ECO:0000256" key="2">
    <source>
        <dbReference type="ARBA" id="ARBA00023002"/>
    </source>
</evidence>
<evidence type="ECO:0000259" key="3">
    <source>
        <dbReference type="SMART" id="SM00903"/>
    </source>
</evidence>
<dbReference type="GO" id="GO:0010181">
    <property type="term" value="F:FMN binding"/>
    <property type="evidence" value="ECO:0007669"/>
    <property type="project" value="InterPro"/>
</dbReference>